<comment type="similarity">
    <text evidence="1">Belongs to the glycosyltransferase 2 family.</text>
</comment>
<accession>A0A1I6LUQ3</accession>
<dbReference type="STRING" id="474950.SAMN05421771_1303"/>
<keyword evidence="6" id="KW-1185">Reference proteome</keyword>
<feature type="transmembrane region" description="Helical" evidence="4">
    <location>
        <begin position="351"/>
        <end position="372"/>
    </location>
</feature>
<dbReference type="Gene3D" id="3.90.550.10">
    <property type="entry name" value="Spore Coat Polysaccharide Biosynthesis Protein SpsA, Chain A"/>
    <property type="match status" value="1"/>
</dbReference>
<organism evidence="5 6">
    <name type="scientific">Granulicella pectinivorans</name>
    <dbReference type="NCBI Taxonomy" id="474950"/>
    <lineage>
        <taxon>Bacteria</taxon>
        <taxon>Pseudomonadati</taxon>
        <taxon>Acidobacteriota</taxon>
        <taxon>Terriglobia</taxon>
        <taxon>Terriglobales</taxon>
        <taxon>Acidobacteriaceae</taxon>
        <taxon>Granulicella</taxon>
    </lineage>
</organism>
<evidence type="ECO:0000256" key="1">
    <source>
        <dbReference type="ARBA" id="ARBA00006739"/>
    </source>
</evidence>
<dbReference type="PANTHER" id="PTHR43630:SF1">
    <property type="entry name" value="POLY-BETA-1,6-N-ACETYL-D-GLUCOSAMINE SYNTHASE"/>
    <property type="match status" value="1"/>
</dbReference>
<keyword evidence="4" id="KW-0812">Transmembrane</keyword>
<dbReference type="RefSeq" id="WP_089837703.1">
    <property type="nucleotide sequence ID" value="NZ_FOZL01000001.1"/>
</dbReference>
<keyword evidence="2" id="KW-0328">Glycosyltransferase</keyword>
<dbReference type="AlphaFoldDB" id="A0A1I6LUQ3"/>
<name>A0A1I6LUQ3_9BACT</name>
<gene>
    <name evidence="5" type="ORF">SAMN05421771_1303</name>
</gene>
<dbReference type="Pfam" id="PF13641">
    <property type="entry name" value="Glyco_tranf_2_3"/>
    <property type="match status" value="1"/>
</dbReference>
<feature type="transmembrane region" description="Helical" evidence="4">
    <location>
        <begin position="321"/>
        <end position="339"/>
    </location>
</feature>
<feature type="transmembrane region" description="Helical" evidence="4">
    <location>
        <begin position="296"/>
        <end position="315"/>
    </location>
</feature>
<proteinExistence type="inferred from homology"/>
<dbReference type="EMBL" id="FOZL01000001">
    <property type="protein sequence ID" value="SFS07193.1"/>
    <property type="molecule type" value="Genomic_DNA"/>
</dbReference>
<keyword evidence="4" id="KW-1133">Transmembrane helix</keyword>
<evidence type="ECO:0000256" key="4">
    <source>
        <dbReference type="SAM" id="Phobius"/>
    </source>
</evidence>
<keyword evidence="3 5" id="KW-0808">Transferase</keyword>
<dbReference type="GO" id="GO:0016757">
    <property type="term" value="F:glycosyltransferase activity"/>
    <property type="evidence" value="ECO:0007669"/>
    <property type="project" value="UniProtKB-KW"/>
</dbReference>
<evidence type="ECO:0000256" key="3">
    <source>
        <dbReference type="ARBA" id="ARBA00022679"/>
    </source>
</evidence>
<evidence type="ECO:0000313" key="6">
    <source>
        <dbReference type="Proteomes" id="UP000199024"/>
    </source>
</evidence>
<dbReference type="OrthoDB" id="9797391at2"/>
<dbReference type="SUPFAM" id="SSF53448">
    <property type="entry name" value="Nucleotide-diphospho-sugar transferases"/>
    <property type="match status" value="1"/>
</dbReference>
<dbReference type="PANTHER" id="PTHR43630">
    <property type="entry name" value="POLY-BETA-1,6-N-ACETYL-D-GLUCOSAMINE SYNTHASE"/>
    <property type="match status" value="1"/>
</dbReference>
<protein>
    <submittedName>
        <fullName evidence="5">Glycosyltransferase, catalytic subunit of cellulose synthase and poly-beta-1,6-N-acetylglucosamine synthase</fullName>
    </submittedName>
</protein>
<reference evidence="5 6" key="1">
    <citation type="submission" date="2016-10" db="EMBL/GenBank/DDBJ databases">
        <authorList>
            <person name="de Groot N.N."/>
        </authorList>
    </citation>
    <scope>NUCLEOTIDE SEQUENCE [LARGE SCALE GENOMIC DNA]</scope>
    <source>
        <strain evidence="5 6">DSM 21001</strain>
    </source>
</reference>
<keyword evidence="4" id="KW-0472">Membrane</keyword>
<dbReference type="CDD" id="cd06438">
    <property type="entry name" value="EpsO_like"/>
    <property type="match status" value="1"/>
</dbReference>
<feature type="transmembrane region" description="Helical" evidence="4">
    <location>
        <begin position="6"/>
        <end position="32"/>
    </location>
</feature>
<sequence>MIGALWSFVGGVAAVVTLPGTIELLMLSIAALMPGEELPGGEGAWRVAVVVPAHDEEAVIASCIRSLMAATRTGFEVDVYVIADHCMDETAAMAEAAGARVIRREDPLERGKGHGLHDAFTRLGAEGYDCFLVVDADTVVAPDFLLKAAGALRGGAEAVQVRYTARQGEETVRTRLMDFALSAFNWVRPRGRERMGVSAGILGNGFGLRRETLEAVPYLAASLVEDLEYHLALVRAGKRVHFVEGGGVFGEMPVRGKGVKTQRARWEGGRLHIARIQAPKLFADVLRGQVTSLEPLLDLLLLPLAFHVVLLVVAATAHAKLVSTVGLTGLAVVLIHLGVTIAVRKRGWADVVTLAGAPFYIVWKLLLVPTLLRHASAKQEWVRTDRNATLVKDEDDEAR</sequence>
<dbReference type="InterPro" id="IPR029044">
    <property type="entry name" value="Nucleotide-diphossugar_trans"/>
</dbReference>
<dbReference type="Proteomes" id="UP000199024">
    <property type="component" value="Unassembled WGS sequence"/>
</dbReference>
<evidence type="ECO:0000256" key="2">
    <source>
        <dbReference type="ARBA" id="ARBA00022676"/>
    </source>
</evidence>
<evidence type="ECO:0000313" key="5">
    <source>
        <dbReference type="EMBL" id="SFS07193.1"/>
    </source>
</evidence>